<sequence>MDKKALSERDICTKFITPALERAGWDIQTQVREEVSFTNGRIIVRGRLHTRGKRRRADYVLSFQKNQPIAVIEAKDNQHGLGDGMQQGLAYSDALDVPFVFSSNGDGFLFHDRTGLGSQTETLLGLDDFPSPELLWERYCQHKGIGPAARPVVEQPFFDDGSGRTPRYYQTVAINRTVEAVARGQDRILLVMATGTGKTFTAFQIIWRLWKAKQKKRILFLADRNILVDQTKNNDFKPFGQAMTKVTNRTVDPSYEIYLSLYQAVTGSEDEKNIYKQFSPDFFDLVVIDECHRGSAAVDSAWRAILEYFSAATHIGLTATPKETREVSNIDYFGEPVYTYSLKQGIEDGFLAPYKVVRVDIDRDLQGWRPSKGQLDALGQEIEDRIYNQKDFDRHLVLKKRTELVARRITEFLENSDPHQKTIVFCEDIDHAERMRQALVNMNPKRVAENRKYVMRITGDESEGKAELDNFINPEARYPVIATTSKLMTTGVDAQTCKLIVLDQRIQSMTEFKQIIGRGTRINDDYHKHWFTILDFKKATELFADPDFDGEPVKVYEPKGDDASIVPDDEIVNDEPASGVNEAEGGYEIEPGETWQTDDPFTATGLAEDENASKRVKYVVDDVEVSVVAERVQYLGPDGKLITESLRDYTRKKVKEQFASLDDFLRRWQDAERKQAILEELEENGVFWEDLTKELGDRLGDEPDPFDVICHIAFDRPALTRRERAAQVRKRDIFTRYEGQARQVLESLVDKYADAGIGPIEDPKVLTLAPFSEIGAPMELAQAFGGMPGYTRAVHELEDALYQSGS</sequence>
<dbReference type="Pfam" id="PF13588">
    <property type="entry name" value="HSDR_N_2"/>
    <property type="match status" value="1"/>
</dbReference>
<dbReference type="CDD" id="cd18799">
    <property type="entry name" value="SF2_C_EcoAI-like"/>
    <property type="match status" value="1"/>
</dbReference>
<evidence type="ECO:0000313" key="3">
    <source>
        <dbReference type="Proteomes" id="UP000563050"/>
    </source>
</evidence>
<dbReference type="SUPFAM" id="SSF52540">
    <property type="entry name" value="P-loop containing nucleoside triphosphate hydrolases"/>
    <property type="match status" value="1"/>
</dbReference>
<gene>
    <name evidence="2" type="ORF">FHR95_001665</name>
</gene>
<dbReference type="EMBL" id="JACHXQ010000004">
    <property type="protein sequence ID" value="MBB3184105.1"/>
    <property type="molecule type" value="Genomic_DNA"/>
</dbReference>
<dbReference type="InterPro" id="IPR006935">
    <property type="entry name" value="Helicase/UvrB_N"/>
</dbReference>
<dbReference type="InterPro" id="IPR013670">
    <property type="entry name" value="EcoEI_R_C_dom"/>
</dbReference>
<proteinExistence type="predicted"/>
<dbReference type="Proteomes" id="UP000563050">
    <property type="component" value="Unassembled WGS sequence"/>
</dbReference>
<dbReference type="NCBIfam" id="NF046051">
    <property type="entry name" value="restrict_EcoAI"/>
    <property type="match status" value="1"/>
</dbReference>
<dbReference type="RefSeq" id="WP_183314043.1">
    <property type="nucleotide sequence ID" value="NZ_JACHXQ010000004.1"/>
</dbReference>
<accession>A0A7W5DJK0</accession>
<dbReference type="AlphaFoldDB" id="A0A7W5DJK0"/>
<keyword evidence="3" id="KW-1185">Reference proteome</keyword>
<dbReference type="GO" id="GO:0009035">
    <property type="term" value="F:type I site-specific deoxyribonuclease activity"/>
    <property type="evidence" value="ECO:0007669"/>
    <property type="project" value="UniProtKB-EC"/>
</dbReference>
<name>A0A7W5DJK0_9GAMM</name>
<reference evidence="2 3" key="1">
    <citation type="submission" date="2020-08" db="EMBL/GenBank/DDBJ databases">
        <title>Genomic Encyclopedia of Type Strains, Phase III (KMG-III): the genomes of soil and plant-associated and newly described type strains.</title>
        <authorList>
            <person name="Whitman W."/>
        </authorList>
    </citation>
    <scope>NUCLEOTIDE SEQUENCE [LARGE SCALE GENOMIC DNA]</scope>
    <source>
        <strain evidence="2 3">CECT 7341</strain>
    </source>
</reference>
<dbReference type="CDD" id="cd18032">
    <property type="entry name" value="DEXHc_RE_I_III_res"/>
    <property type="match status" value="1"/>
</dbReference>
<dbReference type="SMART" id="SM00487">
    <property type="entry name" value="DEXDc"/>
    <property type="match status" value="1"/>
</dbReference>
<dbReference type="Gene3D" id="3.90.1570.30">
    <property type="match status" value="1"/>
</dbReference>
<dbReference type="GO" id="GO:0006304">
    <property type="term" value="P:DNA modification"/>
    <property type="evidence" value="ECO:0007669"/>
    <property type="project" value="InterPro"/>
</dbReference>
<evidence type="ECO:0000313" key="2">
    <source>
        <dbReference type="EMBL" id="MBB3184105.1"/>
    </source>
</evidence>
<dbReference type="InterPro" id="IPR027417">
    <property type="entry name" value="P-loop_NTPase"/>
</dbReference>
<dbReference type="PROSITE" id="PS51192">
    <property type="entry name" value="HELICASE_ATP_BIND_1"/>
    <property type="match status" value="1"/>
</dbReference>
<evidence type="ECO:0000259" key="1">
    <source>
        <dbReference type="PROSITE" id="PS51192"/>
    </source>
</evidence>
<organism evidence="2 3">
    <name type="scientific">Halomonas fontilapidosi</name>
    <dbReference type="NCBI Taxonomy" id="616675"/>
    <lineage>
        <taxon>Bacteria</taxon>
        <taxon>Pseudomonadati</taxon>
        <taxon>Pseudomonadota</taxon>
        <taxon>Gammaproteobacteria</taxon>
        <taxon>Oceanospirillales</taxon>
        <taxon>Halomonadaceae</taxon>
        <taxon>Halomonas</taxon>
    </lineage>
</organism>
<dbReference type="PANTHER" id="PTHR47396:SF1">
    <property type="entry name" value="ATP-DEPENDENT HELICASE IRC3-RELATED"/>
    <property type="match status" value="1"/>
</dbReference>
<dbReference type="Pfam" id="PF08463">
    <property type="entry name" value="EcoEI_R_C"/>
    <property type="match status" value="1"/>
</dbReference>
<dbReference type="Pfam" id="PF00271">
    <property type="entry name" value="Helicase_C"/>
    <property type="match status" value="1"/>
</dbReference>
<dbReference type="InterPro" id="IPR014001">
    <property type="entry name" value="Helicase_ATP-bd"/>
</dbReference>
<feature type="domain" description="Helicase ATP-binding" evidence="1">
    <location>
        <begin position="179"/>
        <end position="339"/>
    </location>
</feature>
<dbReference type="PANTHER" id="PTHR47396">
    <property type="entry name" value="TYPE I RESTRICTION ENZYME ECOKI R PROTEIN"/>
    <property type="match status" value="1"/>
</dbReference>
<dbReference type="InterPro" id="IPR001650">
    <property type="entry name" value="Helicase_C-like"/>
</dbReference>
<dbReference type="InterPro" id="IPR050742">
    <property type="entry name" value="Helicase_Restrict-Modif_Enz"/>
</dbReference>
<dbReference type="Gene3D" id="3.40.50.300">
    <property type="entry name" value="P-loop containing nucleotide triphosphate hydrolases"/>
    <property type="match status" value="2"/>
</dbReference>
<dbReference type="GO" id="GO:0005829">
    <property type="term" value="C:cytosol"/>
    <property type="evidence" value="ECO:0007669"/>
    <property type="project" value="TreeGrafter"/>
</dbReference>
<keyword evidence="2" id="KW-0378">Hydrolase</keyword>
<dbReference type="Pfam" id="PF04851">
    <property type="entry name" value="ResIII"/>
    <property type="match status" value="1"/>
</dbReference>
<protein>
    <submittedName>
        <fullName evidence="2">Type I restriction enzyme R subunit</fullName>
        <ecNumber evidence="2">3.1.21.3</ecNumber>
    </submittedName>
</protein>
<dbReference type="GO" id="GO:0003677">
    <property type="term" value="F:DNA binding"/>
    <property type="evidence" value="ECO:0007669"/>
    <property type="project" value="InterPro"/>
</dbReference>
<dbReference type="GO" id="GO:0005524">
    <property type="term" value="F:ATP binding"/>
    <property type="evidence" value="ECO:0007669"/>
    <property type="project" value="InterPro"/>
</dbReference>
<dbReference type="InterPro" id="IPR029464">
    <property type="entry name" value="HSDR_N"/>
</dbReference>
<comment type="caution">
    <text evidence="2">The sequence shown here is derived from an EMBL/GenBank/DDBJ whole genome shotgun (WGS) entry which is preliminary data.</text>
</comment>
<dbReference type="EC" id="3.1.21.3" evidence="2"/>